<dbReference type="Proteomes" id="UP001276761">
    <property type="component" value="Unassembled WGS sequence"/>
</dbReference>
<dbReference type="AlphaFoldDB" id="A0AAJ2RW78"/>
<proteinExistence type="predicted"/>
<dbReference type="RefSeq" id="WP_198350010.1">
    <property type="nucleotide sequence ID" value="NZ_JABASV010000012.1"/>
</dbReference>
<evidence type="ECO:0000313" key="1">
    <source>
        <dbReference type="EMBL" id="MDX5979608.1"/>
    </source>
</evidence>
<accession>A0AAJ2RW78</accession>
<comment type="caution">
    <text evidence="1">The sequence shown here is derived from an EMBL/GenBank/DDBJ whole genome shotgun (WGS) entry which is preliminary data.</text>
</comment>
<organism evidence="1 2">
    <name type="scientific">Vreelandella alkaliphila</name>
    <dbReference type="NCBI Taxonomy" id="272774"/>
    <lineage>
        <taxon>Bacteria</taxon>
        <taxon>Pseudomonadati</taxon>
        <taxon>Pseudomonadota</taxon>
        <taxon>Gammaproteobacteria</taxon>
        <taxon>Oceanospirillales</taxon>
        <taxon>Halomonadaceae</taxon>
        <taxon>Vreelandella</taxon>
    </lineage>
</organism>
<dbReference type="EMBL" id="JAWXXT010000002">
    <property type="protein sequence ID" value="MDX5979608.1"/>
    <property type="molecule type" value="Genomic_DNA"/>
</dbReference>
<evidence type="ECO:0000313" key="2">
    <source>
        <dbReference type="Proteomes" id="UP001276761"/>
    </source>
</evidence>
<sequence length="91" mass="10336">MQVNLLAKLALKLLNIVREALIPSYTTEYVAFYDNGDGVLVPTLPARRVVVEEDGEPEGVELLRSLSWLGKSWQVREAGSMMSWQEYQRLP</sequence>
<gene>
    <name evidence="1" type="ORF">SIL78_18835</name>
</gene>
<name>A0AAJ2RW78_9GAMM</name>
<reference evidence="1" key="1">
    <citation type="submission" date="2023-11" db="EMBL/GenBank/DDBJ databases">
        <title>MicrobeMod: A computational toolkit for identifying prokaryotic methylation and restriction-modification with nanopore sequencing.</title>
        <authorList>
            <person name="Crits-Christoph A."/>
            <person name="Kang S.C."/>
            <person name="Lee H."/>
            <person name="Ostrov N."/>
        </authorList>
    </citation>
    <scope>NUCLEOTIDE SEQUENCE</scope>
    <source>
        <strain evidence="1">ATCC BAA-953</strain>
    </source>
</reference>
<dbReference type="GeneID" id="303167596"/>
<protein>
    <submittedName>
        <fullName evidence="1">Uncharacterized protein</fullName>
    </submittedName>
</protein>